<dbReference type="AlphaFoldDB" id="A0A0H5QDH2"/>
<reference evidence="7 8" key="1">
    <citation type="submission" date="2014-11" db="EMBL/GenBank/DDBJ databases">
        <authorList>
            <person name="Diene M.Seydina."/>
        </authorList>
    </citation>
    <scope>NUCLEOTIDE SEQUENCE [LARGE SCALE GENOMIC DNA]</scope>
    <source>
        <strain evidence="7 8">Neisseria meningitidis CHUV</strain>
    </source>
</reference>
<keyword evidence="4 6" id="KW-1133">Transmembrane helix</keyword>
<organism evidence="7 8">
    <name type="scientific">Neisseria meningitidis serogroup B</name>
    <dbReference type="NCBI Taxonomy" id="491"/>
    <lineage>
        <taxon>Bacteria</taxon>
        <taxon>Pseudomonadati</taxon>
        <taxon>Pseudomonadota</taxon>
        <taxon>Betaproteobacteria</taxon>
        <taxon>Neisseriales</taxon>
        <taxon>Neisseriaceae</taxon>
        <taxon>Neisseria</taxon>
    </lineage>
</organism>
<dbReference type="Proteomes" id="UP000182715">
    <property type="component" value="Unassembled WGS sequence"/>
</dbReference>
<evidence type="ECO:0000313" key="8">
    <source>
        <dbReference type="Proteomes" id="UP000182715"/>
    </source>
</evidence>
<evidence type="ECO:0000256" key="2">
    <source>
        <dbReference type="ARBA" id="ARBA00022475"/>
    </source>
</evidence>
<dbReference type="Pfam" id="PF03899">
    <property type="entry name" value="ATP-synt_I"/>
    <property type="match status" value="1"/>
</dbReference>
<evidence type="ECO:0000256" key="3">
    <source>
        <dbReference type="ARBA" id="ARBA00022692"/>
    </source>
</evidence>
<keyword evidence="5 6" id="KW-0472">Membrane</keyword>
<protein>
    <submittedName>
        <fullName evidence="7">Putative ATP synthase I</fullName>
    </submittedName>
</protein>
<feature type="transmembrane region" description="Helical" evidence="6">
    <location>
        <begin position="64"/>
        <end position="85"/>
    </location>
</feature>
<evidence type="ECO:0000256" key="4">
    <source>
        <dbReference type="ARBA" id="ARBA00022989"/>
    </source>
</evidence>
<evidence type="ECO:0000256" key="1">
    <source>
        <dbReference type="ARBA" id="ARBA00004651"/>
    </source>
</evidence>
<feature type="transmembrane region" description="Helical" evidence="6">
    <location>
        <begin position="91"/>
        <end position="110"/>
    </location>
</feature>
<evidence type="ECO:0000256" key="6">
    <source>
        <dbReference type="SAM" id="Phobius"/>
    </source>
</evidence>
<comment type="subcellular location">
    <subcellularLocation>
        <location evidence="1">Cell membrane</location>
        <topology evidence="1">Multi-pass membrane protein</topology>
    </subcellularLocation>
</comment>
<dbReference type="GO" id="GO:0005886">
    <property type="term" value="C:plasma membrane"/>
    <property type="evidence" value="ECO:0007669"/>
    <property type="project" value="UniProtKB-SubCell"/>
</dbReference>
<keyword evidence="2" id="KW-1003">Cell membrane</keyword>
<name>A0A0H5QDH2_NEIMI</name>
<evidence type="ECO:0000313" key="7">
    <source>
        <dbReference type="EMBL" id="CRZ00067.1"/>
    </source>
</evidence>
<accession>A0A0H5QDH2</accession>
<dbReference type="InterPro" id="IPR005598">
    <property type="entry name" value="ATP_synth_I"/>
</dbReference>
<feature type="transmembrane region" description="Helical" evidence="6">
    <location>
        <begin position="31"/>
        <end position="52"/>
    </location>
</feature>
<sequence length="117" mass="12804">MKQIIILQSAVLSICAAVAFAVWGFAGFLSAVGGGLSYLLPTFVAVLLLKLFRGNPFLQSRMFVFGEILKVVLSLLSMLAVFAIWHQSLVFAPFLMGLLGVSHLVFLVLLRVKDYGR</sequence>
<evidence type="ECO:0000256" key="5">
    <source>
        <dbReference type="ARBA" id="ARBA00023136"/>
    </source>
</evidence>
<dbReference type="EMBL" id="CVTF01000115">
    <property type="protein sequence ID" value="CRZ00067.1"/>
    <property type="molecule type" value="Genomic_DNA"/>
</dbReference>
<proteinExistence type="predicted"/>
<keyword evidence="3 6" id="KW-0812">Transmembrane</keyword>